<accession>W2UYV8</accession>
<keyword evidence="2" id="KW-0813">Transport</keyword>
<comment type="caution">
    <text evidence="9">The sequence shown here is derived from an EMBL/GenBank/DDBJ whole genome shotgun (WGS) entry which is preliminary data.</text>
</comment>
<dbReference type="PANTHER" id="PTHR32024">
    <property type="entry name" value="TRK SYSTEM POTASSIUM UPTAKE PROTEIN TRKG-RELATED"/>
    <property type="match status" value="1"/>
</dbReference>
<protein>
    <submittedName>
        <fullName evidence="9">Cation transport family protein</fullName>
    </submittedName>
</protein>
<evidence type="ECO:0000256" key="4">
    <source>
        <dbReference type="ARBA" id="ARBA00022692"/>
    </source>
</evidence>
<dbReference type="Pfam" id="PF02386">
    <property type="entry name" value="TrkH"/>
    <property type="match status" value="1"/>
</dbReference>
<keyword evidence="3" id="KW-1003">Cell membrane</keyword>
<evidence type="ECO:0000313" key="10">
    <source>
        <dbReference type="Proteomes" id="UP000018951"/>
    </source>
</evidence>
<feature type="transmembrane region" description="Helical" evidence="8">
    <location>
        <begin position="138"/>
        <end position="161"/>
    </location>
</feature>
<evidence type="ECO:0000256" key="2">
    <source>
        <dbReference type="ARBA" id="ARBA00022448"/>
    </source>
</evidence>
<feature type="transmembrane region" description="Helical" evidence="8">
    <location>
        <begin position="107"/>
        <end position="126"/>
    </location>
</feature>
<dbReference type="PATRIC" id="fig|1401685.3.peg.736"/>
<dbReference type="GO" id="GO:0008324">
    <property type="term" value="F:monoatomic cation transmembrane transporter activity"/>
    <property type="evidence" value="ECO:0007669"/>
    <property type="project" value="InterPro"/>
</dbReference>
<feature type="transmembrane region" description="Helical" evidence="8">
    <location>
        <begin position="405"/>
        <end position="424"/>
    </location>
</feature>
<dbReference type="EMBL" id="AXCJ01000008">
    <property type="protein sequence ID" value="ETO91114.1"/>
    <property type="molecule type" value="Genomic_DNA"/>
</dbReference>
<evidence type="ECO:0000313" key="9">
    <source>
        <dbReference type="EMBL" id="ETO91114.1"/>
    </source>
</evidence>
<evidence type="ECO:0000256" key="7">
    <source>
        <dbReference type="ARBA" id="ARBA00023136"/>
    </source>
</evidence>
<reference evidence="9 10" key="1">
    <citation type="journal article" date="2013" name="PLoS ONE">
        <title>Bacterial endosymbiosis in a chordate host: long-term co-evolution and conservation of secondary metabolism.</title>
        <authorList>
            <person name="Kwan J.C."/>
            <person name="Schmidt E.W."/>
        </authorList>
    </citation>
    <scope>NUCLEOTIDE SEQUENCE [LARGE SCALE GENOMIC DNA]</scope>
    <source>
        <strain evidence="10">L6</strain>
    </source>
</reference>
<evidence type="ECO:0000256" key="5">
    <source>
        <dbReference type="ARBA" id="ARBA00022989"/>
    </source>
</evidence>
<organism evidence="9 10">
    <name type="scientific">Candidatus Xenolissoclinum pacificiensis L6</name>
    <dbReference type="NCBI Taxonomy" id="1401685"/>
    <lineage>
        <taxon>Bacteria</taxon>
        <taxon>Pseudomonadati</taxon>
        <taxon>Pseudomonadota</taxon>
        <taxon>Alphaproteobacteria</taxon>
        <taxon>Rickettsiales</taxon>
        <taxon>Anaplasmataceae</taxon>
        <taxon>Candidatus Xenolissoclinum</taxon>
    </lineage>
</organism>
<keyword evidence="10" id="KW-1185">Reference proteome</keyword>
<feature type="transmembrane region" description="Helical" evidence="8">
    <location>
        <begin position="196"/>
        <end position="214"/>
    </location>
</feature>
<feature type="transmembrane region" description="Helical" evidence="8">
    <location>
        <begin position="461"/>
        <end position="489"/>
    </location>
</feature>
<keyword evidence="5 8" id="KW-1133">Transmembrane helix</keyword>
<sequence>MASLRIFVFILSIVTFVLASGMYVCICVDISHYEYNTNFVITAVFTTILSMIFYMSSKILNLKVAIINNNQSVSNTSLTIFIVLLWVITIVIAMVPFITYDVSIVNAIFESTSGITTTGATIFYNLDYMPKGLLLWRMLLHFFGCIGINLTSLAVTCILNIRSSNNILFTKDIVPDANMLIKYHLKPDYKHITKDVLSIFTILGIACAVLYFIGGMNMFDAISHSISTISTGGFANYDASFAHFNSFFIEIVSSIFIILSSLPIFFFLTLKRTHCVFWSEQITFFIITLTLLILITTVILHFENIHSSLLECFRYSLFTCVNIASTTGFTNINYADWNAGNILIMLFFIMFIGGCLGSTTGGIKTWRILILMKSILNIDQKKHQIRFIKIDNHAITDRQTNNINLFINFYIIIAIICIIIFSILGLDIRTSFSIAAATLTNTGPGFGKISPNYNYNELSSAVKYFSCTVMLLGRLEIIPFLVILNQVFFNIKKIYRRISNP</sequence>
<dbReference type="GO" id="GO:0030001">
    <property type="term" value="P:metal ion transport"/>
    <property type="evidence" value="ECO:0007669"/>
    <property type="project" value="UniProtKB-ARBA"/>
</dbReference>
<proteinExistence type="predicted"/>
<feature type="transmembrane region" description="Helical" evidence="8">
    <location>
        <begin position="282"/>
        <end position="302"/>
    </location>
</feature>
<feature type="transmembrane region" description="Helical" evidence="8">
    <location>
        <begin position="342"/>
        <end position="363"/>
    </location>
</feature>
<evidence type="ECO:0000256" key="1">
    <source>
        <dbReference type="ARBA" id="ARBA00004651"/>
    </source>
</evidence>
<gene>
    <name evidence="9" type="ORF">P857_600</name>
</gene>
<name>W2UYV8_9RICK</name>
<evidence type="ECO:0000256" key="3">
    <source>
        <dbReference type="ARBA" id="ARBA00022475"/>
    </source>
</evidence>
<dbReference type="GO" id="GO:0005886">
    <property type="term" value="C:plasma membrane"/>
    <property type="evidence" value="ECO:0007669"/>
    <property type="project" value="UniProtKB-SubCell"/>
</dbReference>
<dbReference type="InterPro" id="IPR003445">
    <property type="entry name" value="Cat_transpt"/>
</dbReference>
<feature type="transmembrane region" description="Helical" evidence="8">
    <location>
        <begin position="247"/>
        <end position="270"/>
    </location>
</feature>
<comment type="subcellular location">
    <subcellularLocation>
        <location evidence="1">Cell membrane</location>
        <topology evidence="1">Multi-pass membrane protein</topology>
    </subcellularLocation>
</comment>
<keyword evidence="6" id="KW-0406">Ion transport</keyword>
<feature type="transmembrane region" description="Helical" evidence="8">
    <location>
        <begin position="77"/>
        <end position="100"/>
    </location>
</feature>
<keyword evidence="7 8" id="KW-0472">Membrane</keyword>
<evidence type="ECO:0000256" key="6">
    <source>
        <dbReference type="ARBA" id="ARBA00023065"/>
    </source>
</evidence>
<feature type="transmembrane region" description="Helical" evidence="8">
    <location>
        <begin position="6"/>
        <end position="26"/>
    </location>
</feature>
<dbReference type="Proteomes" id="UP000018951">
    <property type="component" value="Unassembled WGS sequence"/>
</dbReference>
<feature type="transmembrane region" description="Helical" evidence="8">
    <location>
        <begin position="38"/>
        <end position="57"/>
    </location>
</feature>
<evidence type="ECO:0000256" key="8">
    <source>
        <dbReference type="SAM" id="Phobius"/>
    </source>
</evidence>
<keyword evidence="4 8" id="KW-0812">Transmembrane</keyword>
<dbReference type="STRING" id="1401685.P857_600"/>
<dbReference type="AlphaFoldDB" id="W2UYV8"/>
<dbReference type="PANTHER" id="PTHR32024:SF3">
    <property type="entry name" value="TRK SYSTEM POTASSIUM UPTAKE PROTEIN"/>
    <property type="match status" value="1"/>
</dbReference>